<dbReference type="AlphaFoldDB" id="A0A7X4KBL8"/>
<organism evidence="2 3">
    <name type="scientific">Duganella rivi</name>
    <dbReference type="NCBI Taxonomy" id="2666083"/>
    <lineage>
        <taxon>Bacteria</taxon>
        <taxon>Pseudomonadati</taxon>
        <taxon>Pseudomonadota</taxon>
        <taxon>Betaproteobacteria</taxon>
        <taxon>Burkholderiales</taxon>
        <taxon>Oxalobacteraceae</taxon>
        <taxon>Telluria group</taxon>
        <taxon>Duganella</taxon>
    </lineage>
</organism>
<dbReference type="Proteomes" id="UP000450012">
    <property type="component" value="Unassembled WGS sequence"/>
</dbReference>
<evidence type="ECO:0000313" key="3">
    <source>
        <dbReference type="Proteomes" id="UP000450012"/>
    </source>
</evidence>
<keyword evidence="1" id="KW-0472">Membrane</keyword>
<keyword evidence="3" id="KW-1185">Reference proteome</keyword>
<feature type="transmembrane region" description="Helical" evidence="1">
    <location>
        <begin position="12"/>
        <end position="34"/>
    </location>
</feature>
<dbReference type="RefSeq" id="WP_161013837.1">
    <property type="nucleotide sequence ID" value="NZ_WWCK01000003.1"/>
</dbReference>
<protein>
    <submittedName>
        <fullName evidence="2">Uncharacterized protein</fullName>
    </submittedName>
</protein>
<keyword evidence="1" id="KW-1133">Transmembrane helix</keyword>
<comment type="caution">
    <text evidence="2">The sequence shown here is derived from an EMBL/GenBank/DDBJ whole genome shotgun (WGS) entry which is preliminary data.</text>
</comment>
<accession>A0A7X4KBL8</accession>
<proteinExistence type="predicted"/>
<evidence type="ECO:0000256" key="1">
    <source>
        <dbReference type="SAM" id="Phobius"/>
    </source>
</evidence>
<keyword evidence="1" id="KW-0812">Transmembrane</keyword>
<reference evidence="2 3" key="1">
    <citation type="submission" date="2019-12" db="EMBL/GenBank/DDBJ databases">
        <title>Novel species isolated from a subtropical stream in China.</title>
        <authorList>
            <person name="Lu H."/>
        </authorList>
    </citation>
    <scope>NUCLEOTIDE SEQUENCE [LARGE SCALE GENOMIC DNA]</scope>
    <source>
        <strain evidence="2 3">FT55W</strain>
    </source>
</reference>
<evidence type="ECO:0000313" key="2">
    <source>
        <dbReference type="EMBL" id="MYM67285.1"/>
    </source>
</evidence>
<gene>
    <name evidence="2" type="ORF">GTP45_10630</name>
</gene>
<sequence length="52" mass="5630">MGAIIAAIDWNAVVPVLLSGGVLAQGLGAMRWVARVEMRLDKLEKEQDHGKD</sequence>
<name>A0A7X4KBL8_9BURK</name>
<dbReference type="EMBL" id="WWCK01000003">
    <property type="protein sequence ID" value="MYM67285.1"/>
    <property type="molecule type" value="Genomic_DNA"/>
</dbReference>